<dbReference type="RefSeq" id="WP_378194427.1">
    <property type="nucleotide sequence ID" value="NZ_JBHMBK010000012.1"/>
</dbReference>
<evidence type="ECO:0000313" key="1">
    <source>
        <dbReference type="EMBL" id="MFB9685990.1"/>
    </source>
</evidence>
<comment type="caution">
    <text evidence="1">The sequence shown here is derived from an EMBL/GenBank/DDBJ whole genome shotgun (WGS) entry which is preliminary data.</text>
</comment>
<dbReference type="EMBL" id="JBHMBK010000012">
    <property type="protein sequence ID" value="MFB9685990.1"/>
    <property type="molecule type" value="Genomic_DNA"/>
</dbReference>
<evidence type="ECO:0000313" key="2">
    <source>
        <dbReference type="Proteomes" id="UP001589535"/>
    </source>
</evidence>
<gene>
    <name evidence="1" type="ORF">ACFFTO_17475</name>
</gene>
<keyword evidence="2" id="KW-1185">Reference proteome</keyword>
<sequence length="98" mass="10168">MSFDEIVVNASVLDGLPGIGWPPVPVAVVRARAAAGMTADELAGAFRSFTSTGVAQALAMPARQALPPGGITATQYDQLSEDVCAWIEVVDGQIVARR</sequence>
<dbReference type="Proteomes" id="UP001589535">
    <property type="component" value="Unassembled WGS sequence"/>
</dbReference>
<organism evidence="1 2">
    <name type="scientific">Amycolatopsis plumensis</name>
    <dbReference type="NCBI Taxonomy" id="236508"/>
    <lineage>
        <taxon>Bacteria</taxon>
        <taxon>Bacillati</taxon>
        <taxon>Actinomycetota</taxon>
        <taxon>Actinomycetes</taxon>
        <taxon>Pseudonocardiales</taxon>
        <taxon>Pseudonocardiaceae</taxon>
        <taxon>Amycolatopsis</taxon>
    </lineage>
</organism>
<reference evidence="1 2" key="1">
    <citation type="submission" date="2024-09" db="EMBL/GenBank/DDBJ databases">
        <authorList>
            <person name="Sun Q."/>
            <person name="Mori K."/>
        </authorList>
    </citation>
    <scope>NUCLEOTIDE SEQUENCE [LARGE SCALE GENOMIC DNA]</scope>
    <source>
        <strain evidence="1 2">JCM 13852</strain>
    </source>
</reference>
<name>A0ABV5U6I2_9PSEU</name>
<accession>A0ABV5U6I2</accession>
<protein>
    <submittedName>
        <fullName evidence="1">Uncharacterized protein</fullName>
    </submittedName>
</protein>
<proteinExistence type="predicted"/>